<feature type="non-terminal residue" evidence="1">
    <location>
        <position position="1"/>
    </location>
</feature>
<accession>I4DQQ7</accession>
<dbReference type="EMBL" id="AK404628">
    <property type="protein sequence ID" value="BAM20247.1"/>
    <property type="molecule type" value="mRNA"/>
</dbReference>
<sequence>SETISIELCSAALDISAVRPAPTTIKRLSKPVMNTILFSATLILDYSITKHLLYHIFA</sequence>
<reference evidence="1" key="1">
    <citation type="journal article" date="2012" name="BMC Biol.">
        <title>Comprehensive microarray-based analysis for stage-specific larval camouflage pattern-associated genes in the swallowtail butterfly, Papilio xuthus.</title>
        <authorList>
            <person name="Futahashi R."/>
            <person name="Shirataki H."/>
            <person name="Narita T."/>
            <person name="Mita K."/>
            <person name="Fujiwara H."/>
        </authorList>
    </citation>
    <scope>NUCLEOTIDE SEQUENCE</scope>
    <source>
        <tissue evidence="1">Epidermis</tissue>
    </source>
</reference>
<proteinExistence type="evidence at transcript level"/>
<dbReference type="AlphaFoldDB" id="I4DQQ7"/>
<name>I4DQQ7_PAPXU</name>
<protein>
    <submittedName>
        <fullName evidence="1">Uncharacterized protein</fullName>
    </submittedName>
</protein>
<organism evidence="1">
    <name type="scientific">Papilio xuthus</name>
    <name type="common">Asian swallowtail butterfly</name>
    <dbReference type="NCBI Taxonomy" id="66420"/>
    <lineage>
        <taxon>Eukaryota</taxon>
        <taxon>Metazoa</taxon>
        <taxon>Ecdysozoa</taxon>
        <taxon>Arthropoda</taxon>
        <taxon>Hexapoda</taxon>
        <taxon>Insecta</taxon>
        <taxon>Pterygota</taxon>
        <taxon>Neoptera</taxon>
        <taxon>Endopterygota</taxon>
        <taxon>Lepidoptera</taxon>
        <taxon>Glossata</taxon>
        <taxon>Ditrysia</taxon>
        <taxon>Papilionoidea</taxon>
        <taxon>Papilionidae</taxon>
        <taxon>Papilioninae</taxon>
        <taxon>Papilio</taxon>
    </lineage>
</organism>
<evidence type="ECO:0000313" key="1">
    <source>
        <dbReference type="EMBL" id="BAM20247.1"/>
    </source>
</evidence>